<protein>
    <submittedName>
        <fullName evidence="15">Putative ATP-dependent helicase C23E6.02</fullName>
    </submittedName>
</protein>
<evidence type="ECO:0000256" key="10">
    <source>
        <dbReference type="SAM" id="Coils"/>
    </source>
</evidence>
<evidence type="ECO:0000256" key="1">
    <source>
        <dbReference type="ARBA" id="ARBA00007025"/>
    </source>
</evidence>
<evidence type="ECO:0000313" key="15">
    <source>
        <dbReference type="EMBL" id="OBZ82282.1"/>
    </source>
</evidence>
<dbReference type="InterPro" id="IPR017907">
    <property type="entry name" value="Znf_RING_CS"/>
</dbReference>
<dbReference type="PANTHER" id="PTHR45626">
    <property type="entry name" value="TRANSCRIPTION TERMINATION FACTOR 2-RELATED"/>
    <property type="match status" value="1"/>
</dbReference>
<keyword evidence="4 9" id="KW-0863">Zinc-finger</keyword>
<dbReference type="InterPro" id="IPR001650">
    <property type="entry name" value="Helicase_C-like"/>
</dbReference>
<evidence type="ECO:0000256" key="4">
    <source>
        <dbReference type="ARBA" id="ARBA00022771"/>
    </source>
</evidence>
<dbReference type="InterPro" id="IPR000330">
    <property type="entry name" value="SNF2_N"/>
</dbReference>
<evidence type="ECO:0000256" key="11">
    <source>
        <dbReference type="SAM" id="MobiDB-lite"/>
    </source>
</evidence>
<dbReference type="Pfam" id="PF00176">
    <property type="entry name" value="SNF2-rel_dom"/>
    <property type="match status" value="1"/>
</dbReference>
<evidence type="ECO:0000256" key="8">
    <source>
        <dbReference type="ARBA" id="ARBA00022840"/>
    </source>
</evidence>
<evidence type="ECO:0000256" key="6">
    <source>
        <dbReference type="ARBA" id="ARBA00022806"/>
    </source>
</evidence>
<keyword evidence="2" id="KW-0479">Metal-binding</keyword>
<dbReference type="SMART" id="SM00487">
    <property type="entry name" value="DEXDc"/>
    <property type="match status" value="1"/>
</dbReference>
<keyword evidence="6 15" id="KW-0347">Helicase</keyword>
<proteinExistence type="inferred from homology"/>
<feature type="region of interest" description="Disordered" evidence="11">
    <location>
        <begin position="246"/>
        <end position="308"/>
    </location>
</feature>
<dbReference type="Gene3D" id="3.40.50.300">
    <property type="entry name" value="P-loop containing nucleotide triphosphate hydrolases"/>
    <property type="match status" value="1"/>
</dbReference>
<keyword evidence="8" id="KW-0067">ATP-binding</keyword>
<dbReference type="GO" id="GO:0005634">
    <property type="term" value="C:nucleus"/>
    <property type="evidence" value="ECO:0007669"/>
    <property type="project" value="TreeGrafter"/>
</dbReference>
<keyword evidence="10" id="KW-0175">Coiled coil</keyword>
<dbReference type="STRING" id="101091.A0A1C7MZS3"/>
<dbReference type="FunCoup" id="A0A1C7MZS3">
    <property type="interactions" value="402"/>
</dbReference>
<dbReference type="OrthoDB" id="448448at2759"/>
<dbReference type="EMBL" id="LUGH01000905">
    <property type="protein sequence ID" value="OBZ82282.1"/>
    <property type="molecule type" value="Genomic_DNA"/>
</dbReference>
<comment type="caution">
    <text evidence="15">The sequence shown here is derived from an EMBL/GenBank/DDBJ whole genome shotgun (WGS) entry which is preliminary data.</text>
</comment>
<name>A0A1C7MZS3_9FUNG</name>
<dbReference type="SUPFAM" id="SSF52540">
    <property type="entry name" value="P-loop containing nucleoside triphosphate hydrolases"/>
    <property type="match status" value="2"/>
</dbReference>
<dbReference type="InParanoid" id="A0A1C7MZS3"/>
<evidence type="ECO:0000256" key="3">
    <source>
        <dbReference type="ARBA" id="ARBA00022741"/>
    </source>
</evidence>
<dbReference type="InterPro" id="IPR018957">
    <property type="entry name" value="Znf_C3HC4_RING-type"/>
</dbReference>
<dbReference type="InterPro" id="IPR049730">
    <property type="entry name" value="SNF2/RAD54-like_C"/>
</dbReference>
<dbReference type="GO" id="GO:0005524">
    <property type="term" value="F:ATP binding"/>
    <property type="evidence" value="ECO:0007669"/>
    <property type="project" value="UniProtKB-KW"/>
</dbReference>
<gene>
    <name evidence="15" type="ORF">A0J61_09668</name>
</gene>
<keyword evidence="3" id="KW-0547">Nucleotide-binding</keyword>
<evidence type="ECO:0000259" key="13">
    <source>
        <dbReference type="PROSITE" id="PS51192"/>
    </source>
</evidence>
<dbReference type="InterPro" id="IPR014001">
    <property type="entry name" value="Helicase_ATP-bd"/>
</dbReference>
<dbReference type="InterPro" id="IPR027417">
    <property type="entry name" value="P-loop_NTPase"/>
</dbReference>
<dbReference type="Pfam" id="PF00271">
    <property type="entry name" value="Helicase_C"/>
    <property type="match status" value="1"/>
</dbReference>
<feature type="domain" description="Helicase ATP-binding" evidence="13">
    <location>
        <begin position="325"/>
        <end position="511"/>
    </location>
</feature>
<dbReference type="InterPro" id="IPR050628">
    <property type="entry name" value="SNF2_RAD54_helicase_TF"/>
</dbReference>
<dbReference type="SMART" id="SM00184">
    <property type="entry name" value="RING"/>
    <property type="match status" value="1"/>
</dbReference>
<dbReference type="GO" id="GO:0005737">
    <property type="term" value="C:cytoplasm"/>
    <property type="evidence" value="ECO:0007669"/>
    <property type="project" value="TreeGrafter"/>
</dbReference>
<dbReference type="SMART" id="SM00490">
    <property type="entry name" value="HELICc"/>
    <property type="match status" value="1"/>
</dbReference>
<dbReference type="PROSITE" id="PS00518">
    <property type="entry name" value="ZF_RING_1"/>
    <property type="match status" value="1"/>
</dbReference>
<feature type="coiled-coil region" evidence="10">
    <location>
        <begin position="736"/>
        <end position="766"/>
    </location>
</feature>
<dbReference type="PANTHER" id="PTHR45626:SF16">
    <property type="entry name" value="ATP-DEPENDENT HELICASE ULS1"/>
    <property type="match status" value="1"/>
</dbReference>
<dbReference type="Gene3D" id="3.40.50.10810">
    <property type="entry name" value="Tandem AAA-ATPase domain"/>
    <property type="match status" value="1"/>
</dbReference>
<dbReference type="GO" id="GO:0008270">
    <property type="term" value="F:zinc ion binding"/>
    <property type="evidence" value="ECO:0007669"/>
    <property type="project" value="UniProtKB-KW"/>
</dbReference>
<feature type="domain" description="Helicase C-terminal" evidence="14">
    <location>
        <begin position="777"/>
        <end position="939"/>
    </location>
</feature>
<dbReference type="GO" id="GO:0000724">
    <property type="term" value="P:double-strand break repair via homologous recombination"/>
    <property type="evidence" value="ECO:0007669"/>
    <property type="project" value="TreeGrafter"/>
</dbReference>
<evidence type="ECO:0000256" key="5">
    <source>
        <dbReference type="ARBA" id="ARBA00022801"/>
    </source>
</evidence>
<dbReference type="SUPFAM" id="SSF57850">
    <property type="entry name" value="RING/U-box"/>
    <property type="match status" value="1"/>
</dbReference>
<dbReference type="Proteomes" id="UP000093000">
    <property type="component" value="Unassembled WGS sequence"/>
</dbReference>
<dbReference type="GO" id="GO:0008094">
    <property type="term" value="F:ATP-dependent activity, acting on DNA"/>
    <property type="evidence" value="ECO:0007669"/>
    <property type="project" value="TreeGrafter"/>
</dbReference>
<evidence type="ECO:0000313" key="16">
    <source>
        <dbReference type="Proteomes" id="UP000093000"/>
    </source>
</evidence>
<evidence type="ECO:0000259" key="14">
    <source>
        <dbReference type="PROSITE" id="PS51194"/>
    </source>
</evidence>
<feature type="domain" description="RING-type" evidence="12">
    <location>
        <begin position="674"/>
        <end position="717"/>
    </location>
</feature>
<keyword evidence="5" id="KW-0378">Hydrolase</keyword>
<evidence type="ECO:0000256" key="7">
    <source>
        <dbReference type="ARBA" id="ARBA00022833"/>
    </source>
</evidence>
<dbReference type="PROSITE" id="PS51192">
    <property type="entry name" value="HELICASE_ATP_BIND_1"/>
    <property type="match status" value="1"/>
</dbReference>
<reference evidence="15 16" key="1">
    <citation type="submission" date="2016-03" db="EMBL/GenBank/DDBJ databases">
        <title>Choanephora cucurbitarum.</title>
        <authorList>
            <person name="Min B."/>
            <person name="Park H."/>
            <person name="Park J.-H."/>
            <person name="Shin H.-D."/>
            <person name="Choi I.-G."/>
        </authorList>
    </citation>
    <scope>NUCLEOTIDE SEQUENCE [LARGE SCALE GENOMIC DNA]</scope>
    <source>
        <strain evidence="15 16">KUS-F28377</strain>
    </source>
</reference>
<keyword evidence="16" id="KW-1185">Reference proteome</keyword>
<comment type="similarity">
    <text evidence="1">Belongs to the SNF2/RAD54 helicase family.</text>
</comment>
<dbReference type="GO" id="GO:0004386">
    <property type="term" value="F:helicase activity"/>
    <property type="evidence" value="ECO:0007669"/>
    <property type="project" value="UniProtKB-KW"/>
</dbReference>
<evidence type="ECO:0000256" key="2">
    <source>
        <dbReference type="ARBA" id="ARBA00022723"/>
    </source>
</evidence>
<feature type="compositionally biased region" description="Polar residues" evidence="11">
    <location>
        <begin position="247"/>
        <end position="256"/>
    </location>
</feature>
<dbReference type="Gene3D" id="3.30.40.10">
    <property type="entry name" value="Zinc/RING finger domain, C3HC4 (zinc finger)"/>
    <property type="match status" value="1"/>
</dbReference>
<evidence type="ECO:0000256" key="9">
    <source>
        <dbReference type="PROSITE-ProRule" id="PRU00175"/>
    </source>
</evidence>
<feature type="compositionally biased region" description="Polar residues" evidence="11">
    <location>
        <begin position="266"/>
        <end position="277"/>
    </location>
</feature>
<dbReference type="InterPro" id="IPR013083">
    <property type="entry name" value="Znf_RING/FYVE/PHD"/>
</dbReference>
<dbReference type="PROSITE" id="PS50089">
    <property type="entry name" value="ZF_RING_2"/>
    <property type="match status" value="1"/>
</dbReference>
<dbReference type="PROSITE" id="PS51194">
    <property type="entry name" value="HELICASE_CTER"/>
    <property type="match status" value="1"/>
</dbReference>
<dbReference type="InterPro" id="IPR001841">
    <property type="entry name" value="Znf_RING"/>
</dbReference>
<sequence length="963" mass="109410">MHSPGIQVFEISDTDSVYETPSESHPTESDCVFDLTSDKQKDMLDDDTYAFFVEAGLEDPDELAMLGINLDEIKQQRQIEERLETQNKRDFELAAQLQQQLQAEGRTNMAQAMTQTTLPTAFHWTPPIKREEMEQEEAAKRLRTEKGKQAIEINDEVCIDLTNDDDIYQIQTISDDEEDITPPMTDYEQLRFLMGNNTLNPFAPSSSSTTFPPPPASSYAVPYYPYFVHNVNGKRRMVFPTPIVSRAPQSKGTQRPLQPHPGAPYTPTTYTRPLSQQETERELASLLENVVDDDPPPPEDRAGTPDGLNINLLEHQKVGLQWMMKMENSNNKGGLLADDMGLGKTIQAMAVIVQNPCRDVTEFDPDYLINPPQTIVDDVIRVKTTLIVCPVSLMDQWRREIQEKTTPPLRVMVYHGAGRTNNPYEFSQYDVVISSYSVTANNFHDTQKGPMSKVRFHRVILDEAHTIKNKQTFGARGCCQIEATYRWCLTATPIQNKIEELYSLIKFLRIRPFCDWEEFRESIVKPMKAGNHRKAIRVAHLLMKAISMRRSKKAKIDGRPILDLPERNVHMTHIDFSPDERTHYDFVEQRAQARFNKYLQAGSVMKNYSSVLVLLLRLRQACLHPNLTFVEGDGEVPAGESANPEKQEQLARQMKPDVVRRLLSDATSIAEIECPICLDIAQDAQIAKECGHILCKECLDNFINTNDGATKRCPHCRGDISKANMVPLEAFLKVHAPDLIKEAEAAEQQEKDEEAASKDKEEKEALARVHEFISSAKIDKMIEILKETNATTNNQDKTIVFSQFTAFLDLIETPLKHEGFKYLRYDGSMDIKSRADTVSKFFEDPEYTVLLVSTKCGSLGLNLTCANRVILMDIWWNPALENQAIDRVHRIGQRKPVDVHRIFINRTVEDRILELQKKKQSIADGVLGEGSHKSTSRLGLQEMIYLFRGGDVPEPNAPNPPVF</sequence>
<dbReference type="CDD" id="cd18793">
    <property type="entry name" value="SF2_C_SNF"/>
    <property type="match status" value="1"/>
</dbReference>
<dbReference type="Pfam" id="PF00097">
    <property type="entry name" value="zf-C3HC4"/>
    <property type="match status" value="1"/>
</dbReference>
<keyword evidence="7" id="KW-0862">Zinc</keyword>
<dbReference type="AlphaFoldDB" id="A0A1C7MZS3"/>
<evidence type="ECO:0000259" key="12">
    <source>
        <dbReference type="PROSITE" id="PS50089"/>
    </source>
</evidence>
<dbReference type="GO" id="GO:0016787">
    <property type="term" value="F:hydrolase activity"/>
    <property type="evidence" value="ECO:0007669"/>
    <property type="project" value="UniProtKB-KW"/>
</dbReference>
<accession>A0A1C7MZS3</accession>
<dbReference type="CDD" id="cd18008">
    <property type="entry name" value="DEXDc_SHPRH-like"/>
    <property type="match status" value="1"/>
</dbReference>
<organism evidence="15 16">
    <name type="scientific">Choanephora cucurbitarum</name>
    <dbReference type="NCBI Taxonomy" id="101091"/>
    <lineage>
        <taxon>Eukaryota</taxon>
        <taxon>Fungi</taxon>
        <taxon>Fungi incertae sedis</taxon>
        <taxon>Mucoromycota</taxon>
        <taxon>Mucoromycotina</taxon>
        <taxon>Mucoromycetes</taxon>
        <taxon>Mucorales</taxon>
        <taxon>Mucorineae</taxon>
        <taxon>Choanephoraceae</taxon>
        <taxon>Choanephoroideae</taxon>
        <taxon>Choanephora</taxon>
    </lineage>
</organism>
<dbReference type="InterPro" id="IPR038718">
    <property type="entry name" value="SNF2-like_sf"/>
</dbReference>